<keyword evidence="4" id="KW-1185">Reference proteome</keyword>
<gene>
    <name evidence="3" type="ORF">TSAR_013296</name>
</gene>
<sequence length="105" mass="12532">MSSTRDSKSASSRNCKSADYSWDRRSFEQHRRRVREATPTVNVKTPDRRPHVRYDAKRLQLERERQTQIARDNFILFKRLTEIMSGKLTNKYPLTQSKSKCIKTR</sequence>
<dbReference type="OrthoDB" id="2163395at2759"/>
<dbReference type="STRING" id="543379.A0A232EFM9"/>
<proteinExistence type="inferred from homology"/>
<dbReference type="Proteomes" id="UP000215335">
    <property type="component" value="Unassembled WGS sequence"/>
</dbReference>
<dbReference type="PANTHER" id="PTHR33768:SF3">
    <property type="entry name" value="MIP11318P"/>
    <property type="match status" value="1"/>
</dbReference>
<comment type="similarity">
    <text evidence="1">Belongs to the CFAP97 family.</text>
</comment>
<reference evidence="3 4" key="1">
    <citation type="journal article" date="2017" name="Curr. Biol.">
        <title>The Evolution of Venom by Co-option of Single-Copy Genes.</title>
        <authorList>
            <person name="Martinson E.O."/>
            <person name="Mrinalini"/>
            <person name="Kelkar Y.D."/>
            <person name="Chang C.H."/>
            <person name="Werren J.H."/>
        </authorList>
    </citation>
    <scope>NUCLEOTIDE SEQUENCE [LARGE SCALE GENOMIC DNA]</scope>
    <source>
        <strain evidence="3 4">Alberta</strain>
        <tissue evidence="3">Whole body</tissue>
    </source>
</reference>
<evidence type="ECO:0000256" key="2">
    <source>
        <dbReference type="SAM" id="MobiDB-lite"/>
    </source>
</evidence>
<dbReference type="AlphaFoldDB" id="A0A232EFM9"/>
<dbReference type="InterPro" id="IPR029488">
    <property type="entry name" value="Hmw/CFAP97"/>
</dbReference>
<dbReference type="InterPro" id="IPR038792">
    <property type="entry name" value="CFAP97D1/2"/>
</dbReference>
<name>A0A232EFM9_9HYME</name>
<evidence type="ECO:0000256" key="1">
    <source>
        <dbReference type="ARBA" id="ARBA00008315"/>
    </source>
</evidence>
<evidence type="ECO:0000313" key="3">
    <source>
        <dbReference type="EMBL" id="OXU17179.1"/>
    </source>
</evidence>
<evidence type="ECO:0000313" key="4">
    <source>
        <dbReference type="Proteomes" id="UP000215335"/>
    </source>
</evidence>
<dbReference type="PANTHER" id="PTHR33768">
    <property type="entry name" value="MIP11318P"/>
    <property type="match status" value="1"/>
</dbReference>
<organism evidence="3 4">
    <name type="scientific">Trichomalopsis sarcophagae</name>
    <dbReference type="NCBI Taxonomy" id="543379"/>
    <lineage>
        <taxon>Eukaryota</taxon>
        <taxon>Metazoa</taxon>
        <taxon>Ecdysozoa</taxon>
        <taxon>Arthropoda</taxon>
        <taxon>Hexapoda</taxon>
        <taxon>Insecta</taxon>
        <taxon>Pterygota</taxon>
        <taxon>Neoptera</taxon>
        <taxon>Endopterygota</taxon>
        <taxon>Hymenoptera</taxon>
        <taxon>Apocrita</taxon>
        <taxon>Proctotrupomorpha</taxon>
        <taxon>Chalcidoidea</taxon>
        <taxon>Pteromalidae</taxon>
        <taxon>Pteromalinae</taxon>
        <taxon>Trichomalopsis</taxon>
    </lineage>
</organism>
<feature type="region of interest" description="Disordered" evidence="2">
    <location>
        <begin position="1"/>
        <end position="52"/>
    </location>
</feature>
<comment type="caution">
    <text evidence="3">The sequence shown here is derived from an EMBL/GenBank/DDBJ whole genome shotgun (WGS) entry which is preliminary data.</text>
</comment>
<accession>A0A232EFM9</accession>
<protein>
    <submittedName>
        <fullName evidence="3">Uncharacterized protein</fullName>
    </submittedName>
</protein>
<dbReference type="EMBL" id="NNAY01004956">
    <property type="protein sequence ID" value="OXU17179.1"/>
    <property type="molecule type" value="Genomic_DNA"/>
</dbReference>
<dbReference type="Pfam" id="PF13879">
    <property type="entry name" value="Hmw_CFAP97"/>
    <property type="match status" value="1"/>
</dbReference>